<keyword evidence="10" id="KW-1185">Reference proteome</keyword>
<evidence type="ECO:0000256" key="5">
    <source>
        <dbReference type="ARBA" id="ARBA00023004"/>
    </source>
</evidence>
<dbReference type="Gene3D" id="1.10.630.10">
    <property type="entry name" value="Cytochrome P450"/>
    <property type="match status" value="1"/>
</dbReference>
<sequence length="447" mass="49861">MLLISDTVEVGGAKGPAHKPIYPASPVELWNPEAFTKGPPMGAFEEMRKASPIAWMSEPEDRPGFWAVTRHEDVMRVNADYETFSSQRGGILMSHQRSEMQLARASLDAMINMDAPMHMQLRREHMPYFTPAYLRGLTDRVEGEVTRLLDAMAKQGRVDLVQAMSAHLPLFTLCEILGVPVEDRPKFLTWMHFLELANSFAAERSGGGGGLESAAAEVPPEMKAFLDAFTNAIQEMFDYGRHMLHKRRLDPQADLMSAIAKAQVDGDLLADEYLDGSWLLIVFAGNDTTRNTISGSMKLLSDFPEEKAKLIARPELMPGAVNEFIRMISPVIYMRRTATRDVEVSGQQIAEGEKVIMYYGSANRDAAVFADPDRLDVTRANADKHIAFGYGPHTCIGKRVAQLQLEAVYRQMLGRFPDIQQSGPMDVAPNNFVYAIRSMPVEFTPET</sequence>
<accession>A0A941D3B6</accession>
<evidence type="ECO:0000313" key="9">
    <source>
        <dbReference type="EMBL" id="MBR7620827.1"/>
    </source>
</evidence>
<evidence type="ECO:0000256" key="6">
    <source>
        <dbReference type="ARBA" id="ARBA00023033"/>
    </source>
</evidence>
<gene>
    <name evidence="9" type="ORF">JKL49_15640</name>
</gene>
<keyword evidence="4 8" id="KW-0560">Oxidoreductase</keyword>
<organism evidence="9 10">
    <name type="scientific">Phenylobacterium glaciei</name>
    <dbReference type="NCBI Taxonomy" id="2803784"/>
    <lineage>
        <taxon>Bacteria</taxon>
        <taxon>Pseudomonadati</taxon>
        <taxon>Pseudomonadota</taxon>
        <taxon>Alphaproteobacteria</taxon>
        <taxon>Caulobacterales</taxon>
        <taxon>Caulobacteraceae</taxon>
        <taxon>Phenylobacterium</taxon>
    </lineage>
</organism>
<dbReference type="InterPro" id="IPR017972">
    <property type="entry name" value="Cyt_P450_CS"/>
</dbReference>
<evidence type="ECO:0000256" key="7">
    <source>
        <dbReference type="ARBA" id="ARBA00043906"/>
    </source>
</evidence>
<dbReference type="Proteomes" id="UP000622580">
    <property type="component" value="Unassembled WGS sequence"/>
</dbReference>
<dbReference type="Pfam" id="PF00067">
    <property type="entry name" value="p450"/>
    <property type="match status" value="1"/>
</dbReference>
<evidence type="ECO:0000256" key="2">
    <source>
        <dbReference type="ARBA" id="ARBA00022617"/>
    </source>
</evidence>
<dbReference type="RefSeq" id="WP_215341550.1">
    <property type="nucleotide sequence ID" value="NZ_JAGSGD010000001.1"/>
</dbReference>
<dbReference type="SUPFAM" id="SSF48264">
    <property type="entry name" value="Cytochrome P450"/>
    <property type="match status" value="1"/>
</dbReference>
<keyword evidence="5 8" id="KW-0408">Iron</keyword>
<dbReference type="InterPro" id="IPR002397">
    <property type="entry name" value="Cyt_P450_B"/>
</dbReference>
<dbReference type="FunFam" id="1.10.630.10:FF:000018">
    <property type="entry name" value="Cytochrome P450 monooxygenase"/>
    <property type="match status" value="1"/>
</dbReference>
<proteinExistence type="inferred from homology"/>
<evidence type="ECO:0000256" key="3">
    <source>
        <dbReference type="ARBA" id="ARBA00022723"/>
    </source>
</evidence>
<dbReference type="EMBL" id="JAGSGD010000001">
    <property type="protein sequence ID" value="MBR7620827.1"/>
    <property type="molecule type" value="Genomic_DNA"/>
</dbReference>
<dbReference type="PANTHER" id="PTHR46696">
    <property type="entry name" value="P450, PUTATIVE (EUROFUNG)-RELATED"/>
    <property type="match status" value="1"/>
</dbReference>
<dbReference type="InterPro" id="IPR036396">
    <property type="entry name" value="Cyt_P450_sf"/>
</dbReference>
<dbReference type="GO" id="GO:0005506">
    <property type="term" value="F:iron ion binding"/>
    <property type="evidence" value="ECO:0007669"/>
    <property type="project" value="InterPro"/>
</dbReference>
<dbReference type="AlphaFoldDB" id="A0A941D3B6"/>
<dbReference type="PANTHER" id="PTHR46696:SF1">
    <property type="entry name" value="CYTOCHROME P450 YJIB-RELATED"/>
    <property type="match status" value="1"/>
</dbReference>
<dbReference type="GO" id="GO:0004497">
    <property type="term" value="F:monooxygenase activity"/>
    <property type="evidence" value="ECO:0007669"/>
    <property type="project" value="UniProtKB-KW"/>
</dbReference>
<keyword evidence="3 8" id="KW-0479">Metal-binding</keyword>
<keyword evidence="6 8" id="KW-0503">Monooxygenase</keyword>
<comment type="function">
    <text evidence="7">Cytochromes P450 are a group of heme-thiolate monooxygenases. They oxidize a variety of structurally unrelated compounds, including steroids, fatty acids, and xenobiotics.</text>
</comment>
<name>A0A941D3B6_9CAUL</name>
<evidence type="ECO:0000256" key="4">
    <source>
        <dbReference type="ARBA" id="ARBA00023002"/>
    </source>
</evidence>
<comment type="similarity">
    <text evidence="1 8">Belongs to the cytochrome P450 family.</text>
</comment>
<evidence type="ECO:0000313" key="10">
    <source>
        <dbReference type="Proteomes" id="UP000622580"/>
    </source>
</evidence>
<dbReference type="PRINTS" id="PR00385">
    <property type="entry name" value="P450"/>
</dbReference>
<evidence type="ECO:0000256" key="1">
    <source>
        <dbReference type="ARBA" id="ARBA00010617"/>
    </source>
</evidence>
<comment type="caution">
    <text evidence="9">The sequence shown here is derived from an EMBL/GenBank/DDBJ whole genome shotgun (WGS) entry which is preliminary data.</text>
</comment>
<dbReference type="GO" id="GO:0020037">
    <property type="term" value="F:heme binding"/>
    <property type="evidence" value="ECO:0007669"/>
    <property type="project" value="InterPro"/>
</dbReference>
<reference evidence="9" key="1">
    <citation type="submission" date="2021-04" db="EMBL/GenBank/DDBJ databases">
        <title>Draft genome assembly of strain Phenylobacterium sp. 20VBR1 using MiniION and Illumina platforms.</title>
        <authorList>
            <person name="Thomas F.A."/>
            <person name="Krishnan K.P."/>
            <person name="Sinha R.K."/>
        </authorList>
    </citation>
    <scope>NUCLEOTIDE SEQUENCE</scope>
    <source>
        <strain evidence="9">20VBR1</strain>
    </source>
</reference>
<dbReference type="CDD" id="cd11033">
    <property type="entry name" value="CYP142-like"/>
    <property type="match status" value="1"/>
</dbReference>
<dbReference type="GO" id="GO:0016705">
    <property type="term" value="F:oxidoreductase activity, acting on paired donors, with incorporation or reduction of molecular oxygen"/>
    <property type="evidence" value="ECO:0007669"/>
    <property type="project" value="InterPro"/>
</dbReference>
<dbReference type="PROSITE" id="PS00086">
    <property type="entry name" value="CYTOCHROME_P450"/>
    <property type="match status" value="1"/>
</dbReference>
<dbReference type="PRINTS" id="PR00359">
    <property type="entry name" value="BP450"/>
</dbReference>
<keyword evidence="2 8" id="KW-0349">Heme</keyword>
<evidence type="ECO:0000256" key="8">
    <source>
        <dbReference type="RuleBase" id="RU000461"/>
    </source>
</evidence>
<protein>
    <submittedName>
        <fullName evidence="9">Cytochrome P450</fullName>
    </submittedName>
</protein>
<dbReference type="InterPro" id="IPR001128">
    <property type="entry name" value="Cyt_P450"/>
</dbReference>